<reference evidence="1 2" key="1">
    <citation type="submission" date="2024-04" db="EMBL/GenBank/DDBJ databases">
        <title>WGS of bacteria from Torrens River.</title>
        <authorList>
            <person name="Wyrsch E.R."/>
            <person name="Drigo B."/>
        </authorList>
    </citation>
    <scope>NUCLEOTIDE SEQUENCE [LARGE SCALE GENOMIC DNA]</scope>
    <source>
        <strain evidence="1 2">TWI391</strain>
    </source>
</reference>
<proteinExistence type="predicted"/>
<keyword evidence="2" id="KW-1185">Reference proteome</keyword>
<protein>
    <submittedName>
        <fullName evidence="1">Uncharacterized protein</fullName>
    </submittedName>
</protein>
<dbReference type="Proteomes" id="UP001409291">
    <property type="component" value="Unassembled WGS sequence"/>
</dbReference>
<dbReference type="RefSeq" id="WP_346581775.1">
    <property type="nucleotide sequence ID" value="NZ_JBDJNQ010000008.1"/>
</dbReference>
<evidence type="ECO:0000313" key="1">
    <source>
        <dbReference type="EMBL" id="MEN5378912.1"/>
    </source>
</evidence>
<accession>A0ABV0BWQ8</accession>
<gene>
    <name evidence="1" type="ORF">ABE541_16745</name>
</gene>
<name>A0ABV0BWQ8_9SPHI</name>
<dbReference type="EMBL" id="JBDJNQ010000008">
    <property type="protein sequence ID" value="MEN5378912.1"/>
    <property type="molecule type" value="Genomic_DNA"/>
</dbReference>
<organism evidence="1 2">
    <name type="scientific">Sphingobacterium kitahiroshimense</name>
    <dbReference type="NCBI Taxonomy" id="470446"/>
    <lineage>
        <taxon>Bacteria</taxon>
        <taxon>Pseudomonadati</taxon>
        <taxon>Bacteroidota</taxon>
        <taxon>Sphingobacteriia</taxon>
        <taxon>Sphingobacteriales</taxon>
        <taxon>Sphingobacteriaceae</taxon>
        <taxon>Sphingobacterium</taxon>
    </lineage>
</organism>
<evidence type="ECO:0000313" key="2">
    <source>
        <dbReference type="Proteomes" id="UP001409291"/>
    </source>
</evidence>
<sequence length="49" mass="5403">MESILPSSYLLASCTSDSRKDWFHIGEYKKLPYVAGGDQTGPPKEVATK</sequence>
<comment type="caution">
    <text evidence="1">The sequence shown here is derived from an EMBL/GenBank/DDBJ whole genome shotgun (WGS) entry which is preliminary data.</text>
</comment>